<dbReference type="Pfam" id="PF08458">
    <property type="entry name" value="PH_2"/>
    <property type="match status" value="1"/>
</dbReference>
<accession>A0AA88R9I8</accession>
<dbReference type="Proteomes" id="UP001187471">
    <property type="component" value="Unassembled WGS sequence"/>
</dbReference>
<evidence type="ECO:0000313" key="3">
    <source>
        <dbReference type="Proteomes" id="UP001187471"/>
    </source>
</evidence>
<dbReference type="GO" id="GO:0009734">
    <property type="term" value="P:auxin-activated signaling pathway"/>
    <property type="evidence" value="ECO:0007669"/>
    <property type="project" value="TreeGrafter"/>
</dbReference>
<name>A0AA88R9I8_9ASTE</name>
<proteinExistence type="predicted"/>
<dbReference type="GO" id="GO:0010305">
    <property type="term" value="P:leaf vascular tissue pattern formation"/>
    <property type="evidence" value="ECO:0007669"/>
    <property type="project" value="TreeGrafter"/>
</dbReference>
<organism evidence="2 3">
    <name type="scientific">Escallonia rubra</name>
    <dbReference type="NCBI Taxonomy" id="112253"/>
    <lineage>
        <taxon>Eukaryota</taxon>
        <taxon>Viridiplantae</taxon>
        <taxon>Streptophyta</taxon>
        <taxon>Embryophyta</taxon>
        <taxon>Tracheophyta</taxon>
        <taxon>Spermatophyta</taxon>
        <taxon>Magnoliopsida</taxon>
        <taxon>eudicotyledons</taxon>
        <taxon>Gunneridae</taxon>
        <taxon>Pentapetalae</taxon>
        <taxon>asterids</taxon>
        <taxon>campanulids</taxon>
        <taxon>Escalloniales</taxon>
        <taxon>Escalloniaceae</taxon>
        <taxon>Escallonia</taxon>
    </lineage>
</organism>
<evidence type="ECO:0000259" key="1">
    <source>
        <dbReference type="Pfam" id="PF08458"/>
    </source>
</evidence>
<dbReference type="PANTHER" id="PTHR31351">
    <property type="entry name" value="EXPRESSED PROTEIN"/>
    <property type="match status" value="1"/>
</dbReference>
<dbReference type="GO" id="GO:0010087">
    <property type="term" value="P:phloem or xylem histogenesis"/>
    <property type="evidence" value="ECO:0007669"/>
    <property type="project" value="TreeGrafter"/>
</dbReference>
<dbReference type="InterPro" id="IPR013666">
    <property type="entry name" value="PH_pln"/>
</dbReference>
<feature type="domain" description="Pleckstrin-like plant" evidence="1">
    <location>
        <begin position="140"/>
        <end position="186"/>
    </location>
</feature>
<dbReference type="InterPro" id="IPR040269">
    <property type="entry name" value="VAB"/>
</dbReference>
<dbReference type="AlphaFoldDB" id="A0AA88R9I8"/>
<comment type="caution">
    <text evidence="2">The sequence shown here is derived from an EMBL/GenBank/DDBJ whole genome shotgun (WGS) entry which is preliminary data.</text>
</comment>
<evidence type="ECO:0000313" key="2">
    <source>
        <dbReference type="EMBL" id="KAK2981938.1"/>
    </source>
</evidence>
<keyword evidence="3" id="KW-1185">Reference proteome</keyword>
<protein>
    <recommendedName>
        <fullName evidence="1">Pleckstrin-like plant domain-containing protein</fullName>
    </recommendedName>
</protein>
<dbReference type="EMBL" id="JAVXUO010001480">
    <property type="protein sequence ID" value="KAK2981938.1"/>
    <property type="molecule type" value="Genomic_DNA"/>
</dbReference>
<dbReference type="PANTHER" id="PTHR31351:SF4">
    <property type="entry name" value="AUXIN CANALIZATION PROTEIN (DUF828)"/>
    <property type="match status" value="1"/>
</dbReference>
<gene>
    <name evidence="2" type="ORF">RJ640_019158</name>
</gene>
<sequence length="220" mass="24325">MGSEGLSFHWDKSYDDGGVTEGVHFVYPVLILLPLFFYDHCSTTYCKALNHHILNQSKALSLFSDRELTLKARALKARALKEVWNIAVVIQVEIGARVGGGGGSNEGSNGSSNSSFSGELVPEENFLGNCSRELLARGCELLKRTRKGDLHWKTVSVYINRIGQAMLKMKSRHVTHVAGTITEKNRSKFSLHSSFLRDVNRNEGGGSFLTFGSLRKQYAA</sequence>
<reference evidence="2" key="1">
    <citation type="submission" date="2022-12" db="EMBL/GenBank/DDBJ databases">
        <title>Draft genome assemblies for two species of Escallonia (Escalloniales).</title>
        <authorList>
            <person name="Chanderbali A."/>
            <person name="Dervinis C."/>
            <person name="Anghel I."/>
            <person name="Soltis D."/>
            <person name="Soltis P."/>
            <person name="Zapata F."/>
        </authorList>
    </citation>
    <scope>NUCLEOTIDE SEQUENCE</scope>
    <source>
        <strain evidence="2">UCBG92.1500</strain>
        <tissue evidence="2">Leaf</tissue>
    </source>
</reference>